<dbReference type="AlphaFoldDB" id="A0A423TF04"/>
<evidence type="ECO:0000313" key="1">
    <source>
        <dbReference type="EMBL" id="ROT75038.1"/>
    </source>
</evidence>
<dbReference type="Proteomes" id="UP000283509">
    <property type="component" value="Unassembled WGS sequence"/>
</dbReference>
<dbReference type="Gene3D" id="3.30.460.90">
    <property type="match status" value="1"/>
</dbReference>
<sequence length="114" mass="12731">MDIHVKNDFFAKLIPHRVDAGVKQNVKRNAETVCDFADRLQKTFHNQNFLAGADVMHSGSAYEGLSVKPKTDFDVIVVLALKCLEDDFEWAGERASGRRTKGIADSFYLGGLRT</sequence>
<gene>
    <name evidence="1" type="ORF">C7M84_006437</name>
</gene>
<organism evidence="1 2">
    <name type="scientific">Penaeus vannamei</name>
    <name type="common">Whiteleg shrimp</name>
    <name type="synonym">Litopenaeus vannamei</name>
    <dbReference type="NCBI Taxonomy" id="6689"/>
    <lineage>
        <taxon>Eukaryota</taxon>
        <taxon>Metazoa</taxon>
        <taxon>Ecdysozoa</taxon>
        <taxon>Arthropoda</taxon>
        <taxon>Crustacea</taxon>
        <taxon>Multicrustacea</taxon>
        <taxon>Malacostraca</taxon>
        <taxon>Eumalacostraca</taxon>
        <taxon>Eucarida</taxon>
        <taxon>Decapoda</taxon>
        <taxon>Dendrobranchiata</taxon>
        <taxon>Penaeoidea</taxon>
        <taxon>Penaeidae</taxon>
        <taxon>Penaeus</taxon>
    </lineage>
</organism>
<evidence type="ECO:0000313" key="2">
    <source>
        <dbReference type="Proteomes" id="UP000283509"/>
    </source>
</evidence>
<reference evidence="1 2" key="1">
    <citation type="submission" date="2018-04" db="EMBL/GenBank/DDBJ databases">
        <authorList>
            <person name="Zhang X."/>
            <person name="Yuan J."/>
            <person name="Li F."/>
            <person name="Xiang J."/>
        </authorList>
    </citation>
    <scope>NUCLEOTIDE SEQUENCE [LARGE SCALE GENOMIC DNA]</scope>
    <source>
        <tissue evidence="1">Muscle</tissue>
    </source>
</reference>
<evidence type="ECO:0008006" key="3">
    <source>
        <dbReference type="Google" id="ProtNLM"/>
    </source>
</evidence>
<dbReference type="EMBL" id="QCYY01001816">
    <property type="protein sequence ID" value="ROT75038.1"/>
    <property type="molecule type" value="Genomic_DNA"/>
</dbReference>
<proteinExistence type="predicted"/>
<protein>
    <recommendedName>
        <fullName evidence="3">Nucleotidyltransferase</fullName>
    </recommendedName>
</protein>
<reference evidence="1 2" key="2">
    <citation type="submission" date="2019-01" db="EMBL/GenBank/DDBJ databases">
        <title>The decoding of complex shrimp genome reveals the adaptation for benthos swimmer, frequently molting mechanism and breeding impact on genome.</title>
        <authorList>
            <person name="Sun Y."/>
            <person name="Gao Y."/>
            <person name="Yu Y."/>
        </authorList>
    </citation>
    <scope>NUCLEOTIDE SEQUENCE [LARGE SCALE GENOMIC DNA]</scope>
    <source>
        <tissue evidence="1">Muscle</tissue>
    </source>
</reference>
<name>A0A423TF04_PENVA</name>
<accession>A0A423TF04</accession>
<comment type="caution">
    <text evidence="1">The sequence shown here is derived from an EMBL/GenBank/DDBJ whole genome shotgun (WGS) entry which is preliminary data.</text>
</comment>
<keyword evidence="2" id="KW-1185">Reference proteome</keyword>